<reference evidence="2 3" key="2">
    <citation type="journal article" date="2012" name="PLoS Pathog.">
        <title>Diverse lifestyles and strategies of plant pathogenesis encoded in the genomes of eighteen Dothideomycetes fungi.</title>
        <authorList>
            <person name="Ohm R.A."/>
            <person name="Feau N."/>
            <person name="Henrissat B."/>
            <person name="Schoch C.L."/>
            <person name="Horwitz B.A."/>
            <person name="Barry K.W."/>
            <person name="Condon B.J."/>
            <person name="Copeland A.C."/>
            <person name="Dhillon B."/>
            <person name="Glaser F."/>
            <person name="Hesse C.N."/>
            <person name="Kosti I."/>
            <person name="LaButti K."/>
            <person name="Lindquist E.A."/>
            <person name="Lucas S."/>
            <person name="Salamov A.A."/>
            <person name="Bradshaw R.E."/>
            <person name="Ciuffetti L."/>
            <person name="Hamelin R.C."/>
            <person name="Kema G.H.J."/>
            <person name="Lawrence C."/>
            <person name="Scott J.A."/>
            <person name="Spatafora J.W."/>
            <person name="Turgeon B.G."/>
            <person name="de Wit P.J.G.M."/>
            <person name="Zhong S."/>
            <person name="Goodwin S.B."/>
            <person name="Grigoriev I.V."/>
        </authorList>
    </citation>
    <scope>NUCLEOTIDE SEQUENCE [LARGE SCALE GENOMIC DNA]</scope>
    <source>
        <strain evidence="3">NZE10 / CBS 128990</strain>
    </source>
</reference>
<keyword evidence="3" id="KW-1185">Reference proteome</keyword>
<dbReference type="SUPFAM" id="SSF56784">
    <property type="entry name" value="HAD-like"/>
    <property type="match status" value="1"/>
</dbReference>
<accession>N1PNW9</accession>
<dbReference type="PANTHER" id="PTHR43520">
    <property type="entry name" value="ATP7, ISOFORM B"/>
    <property type="match status" value="1"/>
</dbReference>
<dbReference type="OrthoDB" id="432719at2759"/>
<dbReference type="eggNOG" id="KOG0207">
    <property type="taxonomic scope" value="Eukaryota"/>
</dbReference>
<dbReference type="EMBL" id="KB446539">
    <property type="protein sequence ID" value="EME44085.1"/>
    <property type="molecule type" value="Genomic_DNA"/>
</dbReference>
<dbReference type="InterPro" id="IPR036412">
    <property type="entry name" value="HAD-like_sf"/>
</dbReference>
<proteinExistence type="predicted"/>
<dbReference type="GO" id="GO:0005507">
    <property type="term" value="F:copper ion binding"/>
    <property type="evidence" value="ECO:0007669"/>
    <property type="project" value="TreeGrafter"/>
</dbReference>
<dbReference type="Gene3D" id="3.40.50.1000">
    <property type="entry name" value="HAD superfamily/HAD-like"/>
    <property type="match status" value="1"/>
</dbReference>
<dbReference type="AlphaFoldDB" id="N1PNW9"/>
<dbReference type="GO" id="GO:0055070">
    <property type="term" value="P:copper ion homeostasis"/>
    <property type="evidence" value="ECO:0007669"/>
    <property type="project" value="TreeGrafter"/>
</dbReference>
<keyword evidence="1" id="KW-1278">Translocase</keyword>
<evidence type="ECO:0008006" key="4">
    <source>
        <dbReference type="Google" id="ProtNLM"/>
    </source>
</evidence>
<feature type="non-terminal residue" evidence="2">
    <location>
        <position position="1"/>
    </location>
</feature>
<dbReference type="PRINTS" id="PR00119">
    <property type="entry name" value="CATATPASE"/>
</dbReference>
<organism evidence="2 3">
    <name type="scientific">Dothistroma septosporum (strain NZE10 / CBS 128990)</name>
    <name type="common">Red band needle blight fungus</name>
    <name type="synonym">Mycosphaerella pini</name>
    <dbReference type="NCBI Taxonomy" id="675120"/>
    <lineage>
        <taxon>Eukaryota</taxon>
        <taxon>Fungi</taxon>
        <taxon>Dikarya</taxon>
        <taxon>Ascomycota</taxon>
        <taxon>Pezizomycotina</taxon>
        <taxon>Dothideomycetes</taxon>
        <taxon>Dothideomycetidae</taxon>
        <taxon>Mycosphaerellales</taxon>
        <taxon>Mycosphaerellaceae</taxon>
        <taxon>Dothistroma</taxon>
    </lineage>
</organism>
<dbReference type="InterPro" id="IPR001757">
    <property type="entry name" value="P_typ_ATPase"/>
</dbReference>
<dbReference type="Proteomes" id="UP000016933">
    <property type="component" value="Unassembled WGS sequence"/>
</dbReference>
<dbReference type="GO" id="GO:0043682">
    <property type="term" value="F:P-type divalent copper transporter activity"/>
    <property type="evidence" value="ECO:0007669"/>
    <property type="project" value="TreeGrafter"/>
</dbReference>
<dbReference type="NCBIfam" id="TIGR01494">
    <property type="entry name" value="ATPase_P-type"/>
    <property type="match status" value="1"/>
</dbReference>
<sequence>RPESRSVLEALARQNVAVWMLSGDNQKTACVVGAMVGTPEEPFIAGVPPHQIAAELHLRSKRKAVVAMVGDGVHDTPGLTVTDVGAAVGSASDAAVYSADFILVDQDLTTLLNLVSLSRVVFLRVNFDSAWALLYNLVALPNAAGVL</sequence>
<evidence type="ECO:0000313" key="2">
    <source>
        <dbReference type="EMBL" id="EME44085.1"/>
    </source>
</evidence>
<dbReference type="InterPro" id="IPR023214">
    <property type="entry name" value="HAD_sf"/>
</dbReference>
<dbReference type="GO" id="GO:0016887">
    <property type="term" value="F:ATP hydrolysis activity"/>
    <property type="evidence" value="ECO:0007669"/>
    <property type="project" value="InterPro"/>
</dbReference>
<gene>
    <name evidence="2" type="ORF">DOTSEDRAFT_130749</name>
</gene>
<dbReference type="Pfam" id="PF00702">
    <property type="entry name" value="Hydrolase"/>
    <property type="match status" value="1"/>
</dbReference>
<evidence type="ECO:0000256" key="1">
    <source>
        <dbReference type="ARBA" id="ARBA00022967"/>
    </source>
</evidence>
<evidence type="ECO:0000313" key="3">
    <source>
        <dbReference type="Proteomes" id="UP000016933"/>
    </source>
</evidence>
<dbReference type="PRINTS" id="PR00120">
    <property type="entry name" value="HATPASE"/>
</dbReference>
<name>N1PNW9_DOTSN</name>
<dbReference type="GO" id="GO:0005524">
    <property type="term" value="F:ATP binding"/>
    <property type="evidence" value="ECO:0007669"/>
    <property type="project" value="InterPro"/>
</dbReference>
<dbReference type="STRING" id="675120.N1PNW9"/>
<protein>
    <recommendedName>
        <fullName evidence="4">Cation-transporting P-type ATPase C-terminal domain-containing protein</fullName>
    </recommendedName>
</protein>
<reference evidence="3" key="1">
    <citation type="journal article" date="2012" name="PLoS Genet.">
        <title>The genomes of the fungal plant pathogens Cladosporium fulvum and Dothistroma septosporum reveal adaptation to different hosts and lifestyles but also signatures of common ancestry.</title>
        <authorList>
            <person name="de Wit P.J.G.M."/>
            <person name="van der Burgt A."/>
            <person name="Oekmen B."/>
            <person name="Stergiopoulos I."/>
            <person name="Abd-Elsalam K.A."/>
            <person name="Aerts A.L."/>
            <person name="Bahkali A.H."/>
            <person name="Beenen H.G."/>
            <person name="Chettri P."/>
            <person name="Cox M.P."/>
            <person name="Datema E."/>
            <person name="de Vries R.P."/>
            <person name="Dhillon B."/>
            <person name="Ganley A.R."/>
            <person name="Griffiths S.A."/>
            <person name="Guo Y."/>
            <person name="Hamelin R.C."/>
            <person name="Henrissat B."/>
            <person name="Kabir M.S."/>
            <person name="Jashni M.K."/>
            <person name="Kema G."/>
            <person name="Klaubauf S."/>
            <person name="Lapidus A."/>
            <person name="Levasseur A."/>
            <person name="Lindquist E."/>
            <person name="Mehrabi R."/>
            <person name="Ohm R.A."/>
            <person name="Owen T.J."/>
            <person name="Salamov A."/>
            <person name="Schwelm A."/>
            <person name="Schijlen E."/>
            <person name="Sun H."/>
            <person name="van den Burg H.A."/>
            <person name="van Ham R.C.H.J."/>
            <person name="Zhang S."/>
            <person name="Goodwin S.B."/>
            <person name="Grigoriev I.V."/>
            <person name="Collemare J."/>
            <person name="Bradshaw R.E."/>
        </authorList>
    </citation>
    <scope>NUCLEOTIDE SEQUENCE [LARGE SCALE GENOMIC DNA]</scope>
    <source>
        <strain evidence="3">NZE10 / CBS 128990</strain>
    </source>
</reference>
<dbReference type="PANTHER" id="PTHR43520:SF32">
    <property type="entry name" value="COPPER RESISTANCE P-TYPE ATPASE (EUROFUNG)"/>
    <property type="match status" value="1"/>
</dbReference>
<dbReference type="GO" id="GO:0016020">
    <property type="term" value="C:membrane"/>
    <property type="evidence" value="ECO:0007669"/>
    <property type="project" value="InterPro"/>
</dbReference>